<evidence type="ECO:0000256" key="3">
    <source>
        <dbReference type="ARBA" id="ARBA00022723"/>
    </source>
</evidence>
<dbReference type="Gene3D" id="1.10.600.10">
    <property type="entry name" value="Farnesyl Diphosphate Synthase"/>
    <property type="match status" value="2"/>
</dbReference>
<dbReference type="PROSITE" id="PS50181">
    <property type="entry name" value="FBOX"/>
    <property type="match status" value="1"/>
</dbReference>
<comment type="cofactor">
    <cofactor evidence="1">
        <name>Mg(2+)</name>
        <dbReference type="ChEBI" id="CHEBI:18420"/>
    </cofactor>
</comment>
<feature type="domain" description="F-box" evidence="6">
    <location>
        <begin position="1"/>
        <end position="45"/>
    </location>
</feature>
<dbReference type="GO" id="GO:0010333">
    <property type="term" value="F:terpene synthase activity"/>
    <property type="evidence" value="ECO:0007669"/>
    <property type="project" value="InterPro"/>
</dbReference>
<comment type="caution">
    <text evidence="7">The sequence shown here is derived from an EMBL/GenBank/DDBJ whole genome shotgun (WGS) entry which is preliminary data.</text>
</comment>
<evidence type="ECO:0000313" key="7">
    <source>
        <dbReference type="EMBL" id="KAJ3486145.1"/>
    </source>
</evidence>
<keyword evidence="4" id="KW-0460">Magnesium</keyword>
<dbReference type="InterPro" id="IPR036047">
    <property type="entry name" value="F-box-like_dom_sf"/>
</dbReference>
<dbReference type="GO" id="GO:0008299">
    <property type="term" value="P:isoprenoid biosynthetic process"/>
    <property type="evidence" value="ECO:0007669"/>
    <property type="project" value="UniProtKB-ARBA"/>
</dbReference>
<evidence type="ECO:0000256" key="2">
    <source>
        <dbReference type="ARBA" id="ARBA00006333"/>
    </source>
</evidence>
<gene>
    <name evidence="7" type="ORF">NLI96_g4450</name>
</gene>
<protein>
    <recommendedName>
        <fullName evidence="6">F-box domain-containing protein</fullName>
    </recommendedName>
</protein>
<keyword evidence="5" id="KW-0456">Lyase</keyword>
<dbReference type="PANTHER" id="PTHR35201:SF4">
    <property type="entry name" value="BETA-PINACENE SYNTHASE-RELATED"/>
    <property type="match status" value="1"/>
</dbReference>
<evidence type="ECO:0000313" key="8">
    <source>
        <dbReference type="Proteomes" id="UP001212997"/>
    </source>
</evidence>
<keyword evidence="8" id="KW-1185">Reference proteome</keyword>
<proteinExistence type="inferred from homology"/>
<organism evidence="7 8">
    <name type="scientific">Meripilus lineatus</name>
    <dbReference type="NCBI Taxonomy" id="2056292"/>
    <lineage>
        <taxon>Eukaryota</taxon>
        <taxon>Fungi</taxon>
        <taxon>Dikarya</taxon>
        <taxon>Basidiomycota</taxon>
        <taxon>Agaricomycotina</taxon>
        <taxon>Agaricomycetes</taxon>
        <taxon>Polyporales</taxon>
        <taxon>Meripilaceae</taxon>
        <taxon>Meripilus</taxon>
    </lineage>
</organism>
<dbReference type="InterPro" id="IPR008949">
    <property type="entry name" value="Isoprenoid_synthase_dom_sf"/>
</dbReference>
<comment type="similarity">
    <text evidence="2">Belongs to the terpene synthase family.</text>
</comment>
<evidence type="ECO:0000259" key="6">
    <source>
        <dbReference type="PROSITE" id="PS50181"/>
    </source>
</evidence>
<sequence length="856" mass="96931">MVQELPDELFILILRNLSVYDLLKCRLVSRRIHEIIDDSSDLQYILELTSNGLQDQVSDKYSALDKLRILRRYRDAQNSFSPEYTTECFSTTGWGSETWYCNKGLLCHLGDNEIELTQLPSTIKGVFFRHWRIESEQPWSAVIDSEQDLIVTLHAEQDRLRVRCSSLTTGHPHKQTERGSFYAPIPPSTTAEDWAAQFCVVKDKLAVFVSASRDGSHIGATFSVSYWQTGALLLVSSHQSDHALRGLTREPPLHQQWDSNALEMFSFLDEDHIIVAVKPDQTAGIPARISVIPFSKVIGPTSFTTVDFILPAPSHGVSYRYVELLCYPEPGWVPQGSRGPPLFHTNQTDRIIIIRSLLEGSQQDFEEGERGYVFLLVVPSWKLLETIQRFSESHVDIHLSWSDWGTQSTRSLPHDSDAFGNLSFGTRYVTTEEDQVVIYDFNRYALQRAYSPESAPRSDWVPPICATDDTTLNHPAFSDIVTTSLPFRKIITAIKIADGESYGHAQFVALVVSSLSSDGHPKPALIHVSQTSCSHYHPDIYNTLSARTKMPEAKSFHLPDLVALCESKFELRTNRHCRQATLDAQRWAKSFLTPDQQEFAASLQLGLLASLSFPTCDLAQLVVVTKFFTLLLIWKTESIDSHSQCFDTLWESLVRGTTLEWQGRFRKDLDMFREARPQVDTLRKDASNPDIDSFLAIRRPSSGADMALDLIEYAEDLRIPNDVSSDPVLSQLKQYTRDVIVWANDIAAYNIKQSLGDSNNLVAVLMVDKGLSVQPAIHAARKYLQEAIEGYLGAEKTLPSWGESIDDDVRMLVQGYRDWIIGSLHWVYEAERYFQGHGDDIRSFGWVFLMPESEES</sequence>
<dbReference type="Proteomes" id="UP001212997">
    <property type="component" value="Unassembled WGS sequence"/>
</dbReference>
<dbReference type="InterPro" id="IPR034686">
    <property type="entry name" value="Terpene_cyclase-like_2"/>
</dbReference>
<evidence type="ECO:0000256" key="4">
    <source>
        <dbReference type="ARBA" id="ARBA00022842"/>
    </source>
</evidence>
<accession>A0AAD5VA66</accession>
<name>A0AAD5VA66_9APHY</name>
<dbReference type="Gene3D" id="1.20.1280.50">
    <property type="match status" value="1"/>
</dbReference>
<reference evidence="7" key="1">
    <citation type="submission" date="2022-07" db="EMBL/GenBank/DDBJ databases">
        <title>Genome Sequence of Physisporinus lineatus.</title>
        <authorList>
            <person name="Buettner E."/>
        </authorList>
    </citation>
    <scope>NUCLEOTIDE SEQUENCE</scope>
    <source>
        <strain evidence="7">VT162</strain>
    </source>
</reference>
<evidence type="ECO:0000256" key="5">
    <source>
        <dbReference type="ARBA" id="ARBA00023239"/>
    </source>
</evidence>
<dbReference type="Pfam" id="PF19086">
    <property type="entry name" value="Terpene_syn_C_2"/>
    <property type="match status" value="1"/>
</dbReference>
<dbReference type="InterPro" id="IPR001810">
    <property type="entry name" value="F-box_dom"/>
</dbReference>
<keyword evidence="3" id="KW-0479">Metal-binding</keyword>
<dbReference type="Pfam" id="PF12937">
    <property type="entry name" value="F-box-like"/>
    <property type="match status" value="1"/>
</dbReference>
<dbReference type="SUPFAM" id="SSF48576">
    <property type="entry name" value="Terpenoid synthases"/>
    <property type="match status" value="1"/>
</dbReference>
<dbReference type="AlphaFoldDB" id="A0AAD5VA66"/>
<dbReference type="PANTHER" id="PTHR35201">
    <property type="entry name" value="TERPENE SYNTHASE"/>
    <property type="match status" value="1"/>
</dbReference>
<dbReference type="CDD" id="cd09917">
    <property type="entry name" value="F-box_SF"/>
    <property type="match status" value="1"/>
</dbReference>
<dbReference type="SUPFAM" id="SSF81383">
    <property type="entry name" value="F-box domain"/>
    <property type="match status" value="1"/>
</dbReference>
<dbReference type="GO" id="GO:0046872">
    <property type="term" value="F:metal ion binding"/>
    <property type="evidence" value="ECO:0007669"/>
    <property type="project" value="UniProtKB-KW"/>
</dbReference>
<dbReference type="EMBL" id="JANAWD010000130">
    <property type="protein sequence ID" value="KAJ3486145.1"/>
    <property type="molecule type" value="Genomic_DNA"/>
</dbReference>
<dbReference type="SMART" id="SM00256">
    <property type="entry name" value="FBOX"/>
    <property type="match status" value="1"/>
</dbReference>
<evidence type="ECO:0000256" key="1">
    <source>
        <dbReference type="ARBA" id="ARBA00001946"/>
    </source>
</evidence>